<feature type="domain" description="HD-GYP" evidence="1">
    <location>
        <begin position="419"/>
        <end position="625"/>
    </location>
</feature>
<dbReference type="CDD" id="cd00077">
    <property type="entry name" value="HDc"/>
    <property type="match status" value="1"/>
</dbReference>
<dbReference type="AlphaFoldDB" id="A0A395V7C8"/>
<accession>A0A395V7C8</accession>
<proteinExistence type="predicted"/>
<dbReference type="PROSITE" id="PS51832">
    <property type="entry name" value="HD_GYP"/>
    <property type="match status" value="1"/>
</dbReference>
<dbReference type="InterPro" id="IPR006674">
    <property type="entry name" value="HD_domain"/>
</dbReference>
<dbReference type="Pfam" id="PF01966">
    <property type="entry name" value="HD"/>
    <property type="match status" value="1"/>
</dbReference>
<gene>
    <name evidence="2" type="ORF">DWX93_07510</name>
</gene>
<organism evidence="2 3">
    <name type="scientific">Roseburia hominis</name>
    <dbReference type="NCBI Taxonomy" id="301301"/>
    <lineage>
        <taxon>Bacteria</taxon>
        <taxon>Bacillati</taxon>
        <taxon>Bacillota</taxon>
        <taxon>Clostridia</taxon>
        <taxon>Lachnospirales</taxon>
        <taxon>Lachnospiraceae</taxon>
        <taxon>Roseburia</taxon>
    </lineage>
</organism>
<dbReference type="Proteomes" id="UP000266172">
    <property type="component" value="Unassembled WGS sequence"/>
</dbReference>
<reference evidence="2 3" key="1">
    <citation type="submission" date="2018-08" db="EMBL/GenBank/DDBJ databases">
        <title>A genome reference for cultivated species of the human gut microbiota.</title>
        <authorList>
            <person name="Zou Y."/>
            <person name="Xue W."/>
            <person name="Luo G."/>
        </authorList>
    </citation>
    <scope>NUCLEOTIDE SEQUENCE [LARGE SCALE GENOMIC DNA]</scope>
    <source>
        <strain evidence="2 3">AF22-12AC</strain>
    </source>
</reference>
<dbReference type="PANTHER" id="PTHR43155:SF2">
    <property type="entry name" value="CYCLIC DI-GMP PHOSPHODIESTERASE PA4108"/>
    <property type="match status" value="1"/>
</dbReference>
<dbReference type="EMBL" id="QRVL01000004">
    <property type="protein sequence ID" value="RGS41041.1"/>
    <property type="molecule type" value="Genomic_DNA"/>
</dbReference>
<protein>
    <submittedName>
        <fullName evidence="2">HD domain-containing protein</fullName>
    </submittedName>
</protein>
<dbReference type="PANTHER" id="PTHR43155">
    <property type="entry name" value="CYCLIC DI-GMP PHOSPHODIESTERASE PA4108-RELATED"/>
    <property type="match status" value="1"/>
</dbReference>
<evidence type="ECO:0000259" key="1">
    <source>
        <dbReference type="PROSITE" id="PS51832"/>
    </source>
</evidence>
<dbReference type="SUPFAM" id="SSF109604">
    <property type="entry name" value="HD-domain/PDEase-like"/>
    <property type="match status" value="1"/>
</dbReference>
<name>A0A395V7C8_9FIRM</name>
<dbReference type="InterPro" id="IPR037522">
    <property type="entry name" value="HD_GYP_dom"/>
</dbReference>
<evidence type="ECO:0000313" key="3">
    <source>
        <dbReference type="Proteomes" id="UP000266172"/>
    </source>
</evidence>
<dbReference type="Gene3D" id="1.10.3210.10">
    <property type="entry name" value="Hypothetical protein af1432"/>
    <property type="match status" value="1"/>
</dbReference>
<sequence>MDKLGGFHTYLNAQTEEYMISNTDIRYFFDTYYDNFIHSLSWEDHLLEPASREEWLATLRACADDQQQRCADNQILLEQYLYPLSSNPALLSDAGYDLLLSFCHDFYYSNYTEPALLIRIIDILLPHYEDRSDTESLLFLYICAGFSYMELSRTGEPTSRDKTIYFYTKVLSYRDQIEFFESAASRDYIFIAYYNLIRVAPGLGILDIEAAYRLWEELCQIRTMPKFCQYDTTNPRIPQLCDRAINDFRAYGAVLNVERVIAPSAILSSLENMTQIYYSEILHEHGSIYECPVFTVFNYHYVQARNGTITWEAAWQILDDYYVHKMQTIGQVSSPDLLAFYTNLPLNLIDVLGHTHFKEEFKQATYRRYRNLITSYLINQPASLNSYTLNNGVQLVAFHPLILGTFQNRMEKMNFIVDLVVTRHLTTFTHSVMVSYLAEAIGKHILAARPELLRIPSSYLEGNVYASPAEVLDYIVPAALFHDIGKNGMIPIINTQHRKLNDYEFNIIQTHPQKGSDYLSSDPDFLIYQPVALGHHRSYDGTRGYPLSFDNTVSPYRDAIDLIHICDCLDAATDYLSRNYHRAKPFDVVLNELKAGRGTEYNPDMVDVILSDRELYNDLKMLTEQNRENIYYDIYLTFVNLRKKRQ</sequence>
<dbReference type="InterPro" id="IPR003607">
    <property type="entry name" value="HD/PDEase_dom"/>
</dbReference>
<evidence type="ECO:0000313" key="2">
    <source>
        <dbReference type="EMBL" id="RGS41041.1"/>
    </source>
</evidence>
<comment type="caution">
    <text evidence="2">The sequence shown here is derived from an EMBL/GenBank/DDBJ whole genome shotgun (WGS) entry which is preliminary data.</text>
</comment>